<evidence type="ECO:0000256" key="3">
    <source>
        <dbReference type="ARBA" id="ARBA00022598"/>
    </source>
</evidence>
<keyword evidence="15" id="KW-0233">DNA recombination</keyword>
<evidence type="ECO:0000256" key="14">
    <source>
        <dbReference type="ARBA" id="ARBA00023125"/>
    </source>
</evidence>
<dbReference type="Gene3D" id="3.30.470.30">
    <property type="entry name" value="DNA ligase/mRNA capping enzyme"/>
    <property type="match status" value="1"/>
</dbReference>
<dbReference type="GO" id="GO:0003677">
    <property type="term" value="F:DNA binding"/>
    <property type="evidence" value="ECO:0007669"/>
    <property type="project" value="UniProtKB-KW"/>
</dbReference>
<dbReference type="SUPFAM" id="SSF56091">
    <property type="entry name" value="DNA ligase/mRNA capping enzyme, catalytic domain"/>
    <property type="match status" value="1"/>
</dbReference>
<organism evidence="22 23">
    <name type="scientific">Paraburkholderia franconis</name>
    <dbReference type="NCBI Taxonomy" id="2654983"/>
    <lineage>
        <taxon>Bacteria</taxon>
        <taxon>Pseudomonadati</taxon>
        <taxon>Pseudomonadota</taxon>
        <taxon>Betaproteobacteria</taxon>
        <taxon>Burkholderiales</taxon>
        <taxon>Burkholderiaceae</taxon>
        <taxon>Paraburkholderia</taxon>
    </lineage>
</organism>
<evidence type="ECO:0000256" key="8">
    <source>
        <dbReference type="ARBA" id="ARBA00022741"/>
    </source>
</evidence>
<dbReference type="Proteomes" id="UP000484381">
    <property type="component" value="Unassembled WGS sequence"/>
</dbReference>
<keyword evidence="11" id="KW-0269">Exonuclease</keyword>
<keyword evidence="9" id="KW-0227">DNA damage</keyword>
<dbReference type="NCBIfam" id="NF004628">
    <property type="entry name" value="PRK05972.1"/>
    <property type="match status" value="1"/>
</dbReference>
<dbReference type="InterPro" id="IPR033651">
    <property type="entry name" value="PaeLigD_Pol-like"/>
</dbReference>
<keyword evidence="23" id="KW-1185">Reference proteome</keyword>
<comment type="catalytic activity">
    <reaction evidence="20">
        <text>ATP + (deoxyribonucleotide)n-3'-hydroxyl + 5'-phospho-(deoxyribonucleotide)m = (deoxyribonucleotide)n+m + AMP + diphosphate.</text>
        <dbReference type="EC" id="6.5.1.1"/>
    </reaction>
</comment>
<evidence type="ECO:0000256" key="18">
    <source>
        <dbReference type="ARBA" id="ARBA00023268"/>
    </source>
</evidence>
<proteinExistence type="predicted"/>
<gene>
    <name evidence="22" type="primary">ligD</name>
    <name evidence="22" type="ORF">GCT13_37630</name>
</gene>
<evidence type="ECO:0000313" key="22">
    <source>
        <dbReference type="EMBL" id="MPW22399.1"/>
    </source>
</evidence>
<dbReference type="GO" id="GO:0003887">
    <property type="term" value="F:DNA-directed DNA polymerase activity"/>
    <property type="evidence" value="ECO:0007669"/>
    <property type="project" value="UniProtKB-KW"/>
</dbReference>
<dbReference type="NCBIfam" id="TIGR02779">
    <property type="entry name" value="NHEJ_ligase_lig"/>
    <property type="match status" value="1"/>
</dbReference>
<keyword evidence="16" id="KW-0234">DNA repair</keyword>
<protein>
    <recommendedName>
        <fullName evidence="2">DNA ligase (ATP)</fullName>
        <ecNumber evidence="2">6.5.1.1</ecNumber>
    </recommendedName>
    <alternativeName>
        <fullName evidence="19">NHEJ DNA polymerase</fullName>
    </alternativeName>
</protein>
<evidence type="ECO:0000256" key="7">
    <source>
        <dbReference type="ARBA" id="ARBA00022723"/>
    </source>
</evidence>
<dbReference type="InterPro" id="IPR012340">
    <property type="entry name" value="NA-bd_OB-fold"/>
</dbReference>
<dbReference type="PROSITE" id="PS50160">
    <property type="entry name" value="DNA_LIGASE_A3"/>
    <property type="match status" value="1"/>
</dbReference>
<keyword evidence="7" id="KW-0479">Metal-binding</keyword>
<dbReference type="InterPro" id="IPR014146">
    <property type="entry name" value="LigD_ligase_dom"/>
</dbReference>
<dbReference type="InterPro" id="IPR012310">
    <property type="entry name" value="DNA_ligase_ATP-dep_cent"/>
</dbReference>
<dbReference type="PANTHER" id="PTHR42705">
    <property type="entry name" value="BIFUNCTIONAL NON-HOMOLOGOUS END JOINING PROTEIN LIGD"/>
    <property type="match status" value="1"/>
</dbReference>
<keyword evidence="5" id="KW-0548">Nucleotidyltransferase</keyword>
<dbReference type="GO" id="GO:0046872">
    <property type="term" value="F:metal ion binding"/>
    <property type="evidence" value="ECO:0007669"/>
    <property type="project" value="UniProtKB-KW"/>
</dbReference>
<evidence type="ECO:0000256" key="20">
    <source>
        <dbReference type="ARBA" id="ARBA00034003"/>
    </source>
</evidence>
<dbReference type="GO" id="GO:0006310">
    <property type="term" value="P:DNA recombination"/>
    <property type="evidence" value="ECO:0007669"/>
    <property type="project" value="UniProtKB-KW"/>
</dbReference>
<evidence type="ECO:0000256" key="5">
    <source>
        <dbReference type="ARBA" id="ARBA00022695"/>
    </source>
</evidence>
<keyword evidence="3 22" id="KW-0436">Ligase</keyword>
<dbReference type="InterPro" id="IPR014144">
    <property type="entry name" value="LigD_PE_domain"/>
</dbReference>
<dbReference type="Gene3D" id="2.40.50.140">
    <property type="entry name" value="Nucleic acid-binding proteins"/>
    <property type="match status" value="1"/>
</dbReference>
<keyword evidence="18" id="KW-0511">Multifunctional enzyme</keyword>
<dbReference type="InterPro" id="IPR052171">
    <property type="entry name" value="NHEJ_LigD"/>
</dbReference>
<keyword evidence="8" id="KW-0547">Nucleotide-binding</keyword>
<dbReference type="CDD" id="cd04862">
    <property type="entry name" value="PaeLigD_Pol_like"/>
    <property type="match status" value="1"/>
</dbReference>
<dbReference type="SUPFAM" id="SSF50249">
    <property type="entry name" value="Nucleic acid-binding proteins"/>
    <property type="match status" value="1"/>
</dbReference>
<evidence type="ECO:0000256" key="17">
    <source>
        <dbReference type="ARBA" id="ARBA00023211"/>
    </source>
</evidence>
<dbReference type="Pfam" id="PF13298">
    <property type="entry name" value="LigD_N"/>
    <property type="match status" value="1"/>
</dbReference>
<evidence type="ECO:0000256" key="11">
    <source>
        <dbReference type="ARBA" id="ARBA00022839"/>
    </source>
</evidence>
<dbReference type="PANTHER" id="PTHR42705:SF2">
    <property type="entry name" value="BIFUNCTIONAL NON-HOMOLOGOUS END JOINING PROTEIN LIGD"/>
    <property type="match status" value="1"/>
</dbReference>
<dbReference type="GO" id="GO:0005524">
    <property type="term" value="F:ATP binding"/>
    <property type="evidence" value="ECO:0007669"/>
    <property type="project" value="UniProtKB-KW"/>
</dbReference>
<dbReference type="NCBIfam" id="TIGR02776">
    <property type="entry name" value="NHEJ_ligase_prk"/>
    <property type="match status" value="1"/>
</dbReference>
<sequence>MPAIPDRTRSSLSNYRKKRDFHVTPEPAPAAGTSSADDLGLVFVVQKHWSGRLHYDFRLELDGVLLSWAVPKGPCYDHKEKRMAIHVEDHPVEYASFEGTIPPKQYGAGTVLVWDRGTWDPVGDPREGMKAGKLVFRLHGEKLAGMWELVRIAKPEDRQDQWMLFKKHDEWAQPLAQYDVIKALPDSVIGKPLGLVEEREPKSLRPLPGAGSNIDLTAAAPAPMPVKLEPQRASLAASLPTGGDWIVETKFDGYRILARIDKGRVRLFTSGGHDWTKKLTSLAAAVEQLNVSSTWLDGEIVVLKDGIPDFAALQNAIDGAPNESISYFLFDLMYLDGQDLRKVPVSSRRDLLKQLLEDAGERIRFSEDFLAPPAQVFRAAGELGLEGLVFKRRNAPYVSGKSQTWLKAKCRLRQEFVVCGFTNRSGAPGEVGSLLLGYHTDGKLCDAGSVGTGWDARTARDLWTRLTPLEMPSAPFDVTAAKSRRWSRREAGSERWVRPVLVAEVEFAAWTSDGVVRQASFKGLRLDKPANDIVREAAKTLASKPVSTVKVTHPERVIDATTGFTKLDLVRYYESVAEWMLPHLKDRPLSMVRAPAGIAGELFFQKHPETTRMPGLKERNPELWPGHPSLLSVDTLDALMSAAQMNVVEFHTWNSTVKHLFKPDRVVFDLDPGEELKWKHMLEAALLVHTLLTELGLMAWLKTSGGKGLHIVVPLTPKADYDIVKGFSRAVVRHLAKFIPERFSATSGPSNRKGKVFVDYLRNGTGQTTVAAFSARARPGMAVSMPVSWDQLDALKDGAQWTVLTAREYLSFQTQDPWRDYWSTKQTLPGAMTRLG</sequence>
<dbReference type="CDD" id="cd07906">
    <property type="entry name" value="Adenylation_DNA_ligase_LigD_LigC"/>
    <property type="match status" value="1"/>
</dbReference>
<evidence type="ECO:0000256" key="10">
    <source>
        <dbReference type="ARBA" id="ARBA00022801"/>
    </source>
</evidence>
<evidence type="ECO:0000256" key="1">
    <source>
        <dbReference type="ARBA" id="ARBA00001936"/>
    </source>
</evidence>
<dbReference type="EMBL" id="WHNP01000065">
    <property type="protein sequence ID" value="MPW22399.1"/>
    <property type="molecule type" value="Genomic_DNA"/>
</dbReference>
<keyword evidence="17" id="KW-0464">Manganese</keyword>
<dbReference type="RefSeq" id="WP_152767044.1">
    <property type="nucleotide sequence ID" value="NZ_WHNP01000065.1"/>
</dbReference>
<evidence type="ECO:0000256" key="4">
    <source>
        <dbReference type="ARBA" id="ARBA00022679"/>
    </source>
</evidence>
<evidence type="ECO:0000256" key="12">
    <source>
        <dbReference type="ARBA" id="ARBA00022840"/>
    </source>
</evidence>
<reference evidence="22 23" key="1">
    <citation type="submission" date="2019-10" db="EMBL/GenBank/DDBJ databases">
        <title>Paraburkholderia sp. isolated from nodules of Mimosa pudica from Brazilian Atlantic Forest soils.</title>
        <authorList>
            <person name="Paulitsch F."/>
            <person name="Hungria M."/>
            <person name="Dall'Agnol R."/>
        </authorList>
    </citation>
    <scope>NUCLEOTIDE SEQUENCE [LARGE SCALE GENOMIC DNA]</scope>
    <source>
        <strain evidence="22 23">CNPSo 3157</strain>
    </source>
</reference>
<feature type="domain" description="ATP-dependent DNA ligase family profile" evidence="21">
    <location>
        <begin position="325"/>
        <end position="409"/>
    </location>
</feature>
<dbReference type="EC" id="6.5.1.1" evidence="2"/>
<dbReference type="Gene3D" id="3.90.920.10">
    <property type="entry name" value="DNA primase, PRIM domain"/>
    <property type="match status" value="1"/>
</dbReference>
<accession>A0A7X1NI72</accession>
<dbReference type="GO" id="GO:0006281">
    <property type="term" value="P:DNA repair"/>
    <property type="evidence" value="ECO:0007669"/>
    <property type="project" value="UniProtKB-KW"/>
</dbReference>
<keyword evidence="6" id="KW-0540">Nuclease</keyword>
<dbReference type="Gene3D" id="3.30.1490.70">
    <property type="match status" value="1"/>
</dbReference>
<dbReference type="GO" id="GO:0004527">
    <property type="term" value="F:exonuclease activity"/>
    <property type="evidence" value="ECO:0007669"/>
    <property type="project" value="UniProtKB-KW"/>
</dbReference>
<dbReference type="InterPro" id="IPR014143">
    <property type="entry name" value="NHEJ_ligase_prk"/>
</dbReference>
<evidence type="ECO:0000313" key="23">
    <source>
        <dbReference type="Proteomes" id="UP000484381"/>
    </source>
</evidence>
<keyword evidence="12" id="KW-0067">ATP-binding</keyword>
<keyword evidence="4" id="KW-0808">Transferase</keyword>
<comment type="caution">
    <text evidence="22">The sequence shown here is derived from an EMBL/GenBank/DDBJ whole genome shotgun (WGS) entry which is preliminary data.</text>
</comment>
<keyword evidence="10" id="KW-0378">Hydrolase</keyword>
<dbReference type="InterPro" id="IPR012309">
    <property type="entry name" value="DNA_ligase_ATP-dep_C"/>
</dbReference>
<keyword evidence="14" id="KW-0238">DNA-binding</keyword>
<dbReference type="GO" id="GO:0003910">
    <property type="term" value="F:DNA ligase (ATP) activity"/>
    <property type="evidence" value="ECO:0007669"/>
    <property type="project" value="UniProtKB-EC"/>
</dbReference>
<evidence type="ECO:0000256" key="2">
    <source>
        <dbReference type="ARBA" id="ARBA00012727"/>
    </source>
</evidence>
<dbReference type="Pfam" id="PF01068">
    <property type="entry name" value="DNA_ligase_A_M"/>
    <property type="match status" value="1"/>
</dbReference>
<keyword evidence="13" id="KW-0239">DNA-directed DNA polymerase</keyword>
<evidence type="ECO:0000256" key="16">
    <source>
        <dbReference type="ARBA" id="ARBA00023204"/>
    </source>
</evidence>
<dbReference type="AlphaFoldDB" id="A0A7X1NI72"/>
<evidence type="ECO:0000256" key="9">
    <source>
        <dbReference type="ARBA" id="ARBA00022763"/>
    </source>
</evidence>
<comment type="cofactor">
    <cofactor evidence="1">
        <name>Mn(2+)</name>
        <dbReference type="ChEBI" id="CHEBI:29035"/>
    </cofactor>
</comment>
<dbReference type="Pfam" id="PF04679">
    <property type="entry name" value="DNA_ligase_A_C"/>
    <property type="match status" value="1"/>
</dbReference>
<dbReference type="NCBIfam" id="TIGR02778">
    <property type="entry name" value="ligD_pol"/>
    <property type="match status" value="1"/>
</dbReference>
<dbReference type="NCBIfam" id="TIGR02777">
    <property type="entry name" value="LigD_PE_dom"/>
    <property type="match status" value="1"/>
</dbReference>
<evidence type="ECO:0000256" key="15">
    <source>
        <dbReference type="ARBA" id="ARBA00023172"/>
    </source>
</evidence>
<name>A0A7X1NI72_9BURK</name>
<evidence type="ECO:0000256" key="13">
    <source>
        <dbReference type="ARBA" id="ARBA00022932"/>
    </source>
</evidence>
<dbReference type="InterPro" id="IPR014145">
    <property type="entry name" value="LigD_pol_dom"/>
</dbReference>
<evidence type="ECO:0000256" key="19">
    <source>
        <dbReference type="ARBA" id="ARBA00029943"/>
    </source>
</evidence>
<evidence type="ECO:0000259" key="21">
    <source>
        <dbReference type="PROSITE" id="PS50160"/>
    </source>
</evidence>
<dbReference type="CDD" id="cd07971">
    <property type="entry name" value="OBF_DNA_ligase_LigD"/>
    <property type="match status" value="1"/>
</dbReference>
<dbReference type="Pfam" id="PF21686">
    <property type="entry name" value="LigD_Prim-Pol"/>
    <property type="match status" value="1"/>
</dbReference>
<evidence type="ECO:0000256" key="6">
    <source>
        <dbReference type="ARBA" id="ARBA00022722"/>
    </source>
</evidence>